<dbReference type="SMART" id="SM00597">
    <property type="entry name" value="ZnF_TTF"/>
    <property type="match status" value="1"/>
</dbReference>
<dbReference type="Pfam" id="PF14291">
    <property type="entry name" value="DUF4371"/>
    <property type="match status" value="1"/>
</dbReference>
<dbReference type="EMBL" id="CM016555">
    <property type="protein sequence ID" value="TKW20816.1"/>
    <property type="molecule type" value="Genomic_DNA"/>
</dbReference>
<evidence type="ECO:0000313" key="2">
    <source>
        <dbReference type="EMBL" id="TKW20816.1"/>
    </source>
</evidence>
<dbReference type="Proteomes" id="UP000298652">
    <property type="component" value="Chromosome 4"/>
</dbReference>
<proteinExistence type="predicted"/>
<evidence type="ECO:0000313" key="3">
    <source>
        <dbReference type="Proteomes" id="UP000298652"/>
    </source>
</evidence>
<dbReference type="InterPro" id="IPR006580">
    <property type="entry name" value="Znf_TTF"/>
</dbReference>
<dbReference type="InterPro" id="IPR025398">
    <property type="entry name" value="DUF4371"/>
</dbReference>
<dbReference type="Pfam" id="PF05699">
    <property type="entry name" value="Dimer_Tnp_hAT"/>
    <property type="match status" value="1"/>
</dbReference>
<dbReference type="GO" id="GO:0046983">
    <property type="term" value="F:protein dimerization activity"/>
    <property type="evidence" value="ECO:0007669"/>
    <property type="project" value="InterPro"/>
</dbReference>
<dbReference type="Gramene" id="TKW20816">
    <property type="protein sequence ID" value="TKW20816"/>
    <property type="gene ID" value="SEVIR_4G113700v2"/>
</dbReference>
<feature type="domain" description="TTF-type" evidence="1">
    <location>
        <begin position="62"/>
        <end position="147"/>
    </location>
</feature>
<dbReference type="PANTHER" id="PTHR45749:SF24">
    <property type="entry name" value="TTF-TYPE DOMAIN-CONTAINING PROTEIN"/>
    <property type="match status" value="1"/>
</dbReference>
<name>A0A4V6D854_SETVI</name>
<dbReference type="InterPro" id="IPR012337">
    <property type="entry name" value="RNaseH-like_sf"/>
</dbReference>
<dbReference type="OMA" id="THVKYNN"/>
<organism evidence="2 3">
    <name type="scientific">Setaria viridis</name>
    <name type="common">Green bristlegrass</name>
    <name type="synonym">Setaria italica subsp. viridis</name>
    <dbReference type="NCBI Taxonomy" id="4556"/>
    <lineage>
        <taxon>Eukaryota</taxon>
        <taxon>Viridiplantae</taxon>
        <taxon>Streptophyta</taxon>
        <taxon>Embryophyta</taxon>
        <taxon>Tracheophyta</taxon>
        <taxon>Spermatophyta</taxon>
        <taxon>Magnoliopsida</taxon>
        <taxon>Liliopsida</taxon>
        <taxon>Poales</taxon>
        <taxon>Poaceae</taxon>
        <taxon>PACMAD clade</taxon>
        <taxon>Panicoideae</taxon>
        <taxon>Panicodae</taxon>
        <taxon>Paniceae</taxon>
        <taxon>Cenchrinae</taxon>
        <taxon>Setaria</taxon>
    </lineage>
</organism>
<dbReference type="PANTHER" id="PTHR45749">
    <property type="match status" value="1"/>
</dbReference>
<keyword evidence="3" id="KW-1185">Reference proteome</keyword>
<gene>
    <name evidence="2" type="ORF">SEVIR_4G113700v2</name>
</gene>
<dbReference type="SUPFAM" id="SSF53098">
    <property type="entry name" value="Ribonuclease H-like"/>
    <property type="match status" value="1"/>
</dbReference>
<protein>
    <recommendedName>
        <fullName evidence="1">TTF-type domain-containing protein</fullName>
    </recommendedName>
</protein>
<dbReference type="InterPro" id="IPR008906">
    <property type="entry name" value="HATC_C_dom"/>
</dbReference>
<evidence type="ECO:0000259" key="1">
    <source>
        <dbReference type="SMART" id="SM00597"/>
    </source>
</evidence>
<sequence>MDQNITSDHDEDLVCTMDIYDPRNWDKLDNKARDILVEKGPIREENIVFPMDANSRHFSYDHYSRKLSNGEVRDRKWLVYSKHLDKLFFFCCKLFNSNKCKSSSGKDGFRDWRHVSDRLKEHEISVEHMTNMKSWNELRTQLKKQETVDKELQQQISKEKERIRQVLLRIVAVVKFLGRRNLAFRGSNEQLYNNLNGNFLACVEMIAEFDLVMQDHLRRIQNKEIHYHYLSHKIQNELISLMASEIINSIIKIVKEAKYFSVILDCTPDISHQEQMSLLVRCVNMTDGKIKIEEYFLGFLKVEDTSGSGLFSVLVDSIKSFGLDIDDIRGQGYDNGSNMKGKHKGVQRRLLDINPRALYMPCSCHSLNLTICDMAKSCSKAVTFFGIVQRIYVLFSGSTKRWKILLDHVDGLSVKSLCNTRWESRIKSVTAIRYQAPQLRLALLKLSENSDTEAKDRSDAKNLYEVLGSFEFIFGMVIWHDILFSVNKVSKNVQSPSISIESTLQHIEGMINYFNTYRNEGFASSMIIAKEIASELGVEPSFPVKRRALKKKHFDEIDSNEAILQAEKAFEVEYFLVMVDMATSSLKSRFQELEAFREIFGFLMSSANLKSLDSSELKECCTILAATFSMDGISDIDLNDLISELSMLQLTLPNKPMSAMEIFEFVTEVDCYPNTSIAYRILFTMPVTMASAERTFSKLKLLKNHLRSTMSQERLNGLATLCIEKTLWDEIDTDAIINDFASRNVRRNF</sequence>
<reference evidence="2" key="1">
    <citation type="submission" date="2019-03" db="EMBL/GenBank/DDBJ databases">
        <title>WGS assembly of Setaria viridis.</title>
        <authorList>
            <person name="Huang P."/>
            <person name="Jenkins J."/>
            <person name="Grimwood J."/>
            <person name="Barry K."/>
            <person name="Healey A."/>
            <person name="Mamidi S."/>
            <person name="Sreedasyam A."/>
            <person name="Shu S."/>
            <person name="Feldman M."/>
            <person name="Wu J."/>
            <person name="Yu Y."/>
            <person name="Chen C."/>
            <person name="Johnson J."/>
            <person name="Rokhsar D."/>
            <person name="Baxter I."/>
            <person name="Schmutz J."/>
            <person name="Brutnell T."/>
            <person name="Kellogg E."/>
        </authorList>
    </citation>
    <scope>NUCLEOTIDE SEQUENCE [LARGE SCALE GENOMIC DNA]</scope>
</reference>
<accession>A0A4V6D854</accession>
<dbReference type="AlphaFoldDB" id="A0A4V6D854"/>